<keyword evidence="2" id="KW-1185">Reference proteome</keyword>
<accession>A0AAV6LG43</accession>
<evidence type="ECO:0000313" key="1">
    <source>
        <dbReference type="EMBL" id="KAG5563685.1"/>
    </source>
</evidence>
<dbReference type="Proteomes" id="UP000823749">
    <property type="component" value="Chromosome 1"/>
</dbReference>
<sequence length="471" mass="54905">MVIRLDDPDIEQYLEDAIEEGVEQKKQEVSALDASDELERLHALESIRGKDLAVIEEEVVEEKEVKELKESMVFEVDPPVEEWRFALVMKYKLTKQWKHYWIGSTSFGEEYEEHRSRPISVLRFDTVLESNEAFDNLNKFKYDKIVDCYHFSGREVMLELVHSDVESWVDDEYKCSSGGSSAWWAQIEGSFRKIFRDILLALQFLFENGAYCGDLANSIAVNGNSAKLTQVKVARQGGLQDRIWEDIDDLRHLMVTVLLRCYGSDPFNLFKDIHKNYILDSILEEGGVPYALRLFLWNLGHPSVRAKWDILWLLDEAFFWGDVERYSFIRKMNDHKKEFAAVAFQTAMERLLRTSDLKIFFPRGSTEDKVYEFGLEQQLLTKKEKESAGRPTYLVLYQDNIFLGVISYSKNLIGHYNDHHPRVHLSTYDIVALADRLFHGVCSMIQNAIAKGLFKKQHRRDLSFFLSKVPY</sequence>
<name>A0AAV6LG43_9ERIC</name>
<proteinExistence type="predicted"/>
<gene>
    <name evidence="1" type="ORF">RHGRI_000027</name>
</gene>
<protein>
    <submittedName>
        <fullName evidence="1">Uncharacterized protein</fullName>
    </submittedName>
</protein>
<dbReference type="AlphaFoldDB" id="A0AAV6LG43"/>
<evidence type="ECO:0000313" key="2">
    <source>
        <dbReference type="Proteomes" id="UP000823749"/>
    </source>
</evidence>
<organism evidence="1 2">
    <name type="scientific">Rhododendron griersonianum</name>
    <dbReference type="NCBI Taxonomy" id="479676"/>
    <lineage>
        <taxon>Eukaryota</taxon>
        <taxon>Viridiplantae</taxon>
        <taxon>Streptophyta</taxon>
        <taxon>Embryophyta</taxon>
        <taxon>Tracheophyta</taxon>
        <taxon>Spermatophyta</taxon>
        <taxon>Magnoliopsida</taxon>
        <taxon>eudicotyledons</taxon>
        <taxon>Gunneridae</taxon>
        <taxon>Pentapetalae</taxon>
        <taxon>asterids</taxon>
        <taxon>Ericales</taxon>
        <taxon>Ericaceae</taxon>
        <taxon>Ericoideae</taxon>
        <taxon>Rhodoreae</taxon>
        <taxon>Rhododendron</taxon>
    </lineage>
</organism>
<reference evidence="1" key="1">
    <citation type="submission" date="2020-08" db="EMBL/GenBank/DDBJ databases">
        <title>Plant Genome Project.</title>
        <authorList>
            <person name="Zhang R.-G."/>
        </authorList>
    </citation>
    <scope>NUCLEOTIDE SEQUENCE</scope>
    <source>
        <strain evidence="1">WSP0</strain>
        <tissue evidence="1">Leaf</tissue>
    </source>
</reference>
<comment type="caution">
    <text evidence="1">The sequence shown here is derived from an EMBL/GenBank/DDBJ whole genome shotgun (WGS) entry which is preliminary data.</text>
</comment>
<dbReference type="EMBL" id="JACTNZ010000001">
    <property type="protein sequence ID" value="KAG5563685.1"/>
    <property type="molecule type" value="Genomic_DNA"/>
</dbReference>